<comment type="caution">
    <text evidence="2">The sequence shown here is derived from an EMBL/GenBank/DDBJ whole genome shotgun (WGS) entry which is preliminary data.</text>
</comment>
<reference evidence="2" key="1">
    <citation type="journal article" date="2019" name="bioRxiv">
        <title>The Genome of the Zebra Mussel, Dreissena polymorpha: A Resource for Invasive Species Research.</title>
        <authorList>
            <person name="McCartney M.A."/>
            <person name="Auch B."/>
            <person name="Kono T."/>
            <person name="Mallez S."/>
            <person name="Zhang Y."/>
            <person name="Obille A."/>
            <person name="Becker A."/>
            <person name="Abrahante J.E."/>
            <person name="Garbe J."/>
            <person name="Badalamenti J.P."/>
            <person name="Herman A."/>
            <person name="Mangelson H."/>
            <person name="Liachko I."/>
            <person name="Sullivan S."/>
            <person name="Sone E.D."/>
            <person name="Koren S."/>
            <person name="Silverstein K.A.T."/>
            <person name="Beckman K.B."/>
            <person name="Gohl D.M."/>
        </authorList>
    </citation>
    <scope>NUCLEOTIDE SEQUENCE</scope>
    <source>
        <strain evidence="2">Duluth1</strain>
        <tissue evidence="2">Whole animal</tissue>
    </source>
</reference>
<reference evidence="2" key="2">
    <citation type="submission" date="2020-11" db="EMBL/GenBank/DDBJ databases">
        <authorList>
            <person name="McCartney M.A."/>
            <person name="Auch B."/>
            <person name="Kono T."/>
            <person name="Mallez S."/>
            <person name="Becker A."/>
            <person name="Gohl D.M."/>
            <person name="Silverstein K.A.T."/>
            <person name="Koren S."/>
            <person name="Bechman K.B."/>
            <person name="Herman A."/>
            <person name="Abrahante J.E."/>
            <person name="Garbe J."/>
        </authorList>
    </citation>
    <scope>NUCLEOTIDE SEQUENCE</scope>
    <source>
        <strain evidence="2">Duluth1</strain>
        <tissue evidence="2">Whole animal</tissue>
    </source>
</reference>
<gene>
    <name evidence="2" type="ORF">DPMN_117084</name>
</gene>
<evidence type="ECO:0000313" key="3">
    <source>
        <dbReference type="Proteomes" id="UP000828390"/>
    </source>
</evidence>
<protein>
    <submittedName>
        <fullName evidence="2">Uncharacterized protein</fullName>
    </submittedName>
</protein>
<organism evidence="2 3">
    <name type="scientific">Dreissena polymorpha</name>
    <name type="common">Zebra mussel</name>
    <name type="synonym">Mytilus polymorpha</name>
    <dbReference type="NCBI Taxonomy" id="45954"/>
    <lineage>
        <taxon>Eukaryota</taxon>
        <taxon>Metazoa</taxon>
        <taxon>Spiralia</taxon>
        <taxon>Lophotrochozoa</taxon>
        <taxon>Mollusca</taxon>
        <taxon>Bivalvia</taxon>
        <taxon>Autobranchia</taxon>
        <taxon>Heteroconchia</taxon>
        <taxon>Euheterodonta</taxon>
        <taxon>Imparidentia</taxon>
        <taxon>Neoheterodontei</taxon>
        <taxon>Myida</taxon>
        <taxon>Dreissenoidea</taxon>
        <taxon>Dreissenidae</taxon>
        <taxon>Dreissena</taxon>
    </lineage>
</organism>
<feature type="region of interest" description="Disordered" evidence="1">
    <location>
        <begin position="1"/>
        <end position="65"/>
    </location>
</feature>
<sequence>MDFSSFPQTRDPLLNKNVDGLPHLSPCGENDSSGSDKDSTGTSRISMREIDQVRDENTQVLDQVS</sequence>
<dbReference type="AlphaFoldDB" id="A0A9D4KP88"/>
<dbReference type="Proteomes" id="UP000828390">
    <property type="component" value="Unassembled WGS sequence"/>
</dbReference>
<keyword evidence="3" id="KW-1185">Reference proteome</keyword>
<dbReference type="EMBL" id="JAIWYP010000004">
    <property type="protein sequence ID" value="KAH3843563.1"/>
    <property type="molecule type" value="Genomic_DNA"/>
</dbReference>
<evidence type="ECO:0000256" key="1">
    <source>
        <dbReference type="SAM" id="MobiDB-lite"/>
    </source>
</evidence>
<evidence type="ECO:0000313" key="2">
    <source>
        <dbReference type="EMBL" id="KAH3843563.1"/>
    </source>
</evidence>
<feature type="compositionally biased region" description="Basic and acidic residues" evidence="1">
    <location>
        <begin position="46"/>
        <end position="57"/>
    </location>
</feature>
<proteinExistence type="predicted"/>
<accession>A0A9D4KP88</accession>
<name>A0A9D4KP88_DREPO</name>